<name>A0A7S3DE65_9EUKA</name>
<evidence type="ECO:0000256" key="7">
    <source>
        <dbReference type="SAM" id="MobiDB-lite"/>
    </source>
</evidence>
<dbReference type="Gene3D" id="1.10.135.10">
    <property type="entry name" value="ATP:guanido phosphotransferase, N-terminal domain"/>
    <property type="match status" value="1"/>
</dbReference>
<keyword evidence="5" id="KW-0067">ATP-binding</keyword>
<dbReference type="InterPro" id="IPR029052">
    <property type="entry name" value="Metallo-depent_PP-like"/>
</dbReference>
<evidence type="ECO:0000256" key="5">
    <source>
        <dbReference type="ARBA" id="ARBA00022840"/>
    </source>
</evidence>
<evidence type="ECO:0000313" key="9">
    <source>
        <dbReference type="EMBL" id="CAE0254568.1"/>
    </source>
</evidence>
<keyword evidence="4" id="KW-0418">Kinase</keyword>
<dbReference type="SUPFAM" id="SSF55931">
    <property type="entry name" value="Glutamine synthetase/guanido kinase"/>
    <property type="match status" value="1"/>
</dbReference>
<dbReference type="GO" id="GO:0046314">
    <property type="term" value="P:phosphocreatine biosynthetic process"/>
    <property type="evidence" value="ECO:0007669"/>
    <property type="project" value="InterPro"/>
</dbReference>
<feature type="region of interest" description="Disordered" evidence="7">
    <location>
        <begin position="417"/>
        <end position="442"/>
    </location>
</feature>
<dbReference type="SUPFAM" id="SSF48034">
    <property type="entry name" value="Guanido kinase N-terminal domain"/>
    <property type="match status" value="1"/>
</dbReference>
<sequence>MGCGASRGDKQSEVVVDTRQDNAAPPVNLPGYPAELVASKALVADVLTEMLFNKLRTRSSDTGFTILDLVAPAYSSPQNKYGIVAGDASCFHSSAFRDVLLPVIEKAHGKPKPSGIYEGATSSTKAATDAVNAVTELDYVQMIRFEASRNLPDRRFVQAFSGSDEIGVEEVLKQKLERSADRYEGLYTTVGSLAPAERQMMDRLGFLPESDSTPMLSPRGKGVFVSGGRDLAVVVNGKDHVKVITQCVRNWEDGRFIFGVCNRSAGACQVSSEYNRLKDALATIFDNFSFAFDPQLGWLGGDLDRIGTSLSGHLGLSPENLLKAMTDNDQKPKISAAFDAICTDLGLKWKEDKTREGEGFIRMWFESSLGRSEIDCVQSLLDAVKRVVDLDTSFGLTPEEVEAEKLIDSFQQELLSARKEGDEEGNEEIKSNEAVAVGKAEAENDNNVHIEKADAELVDKVLSGTTSLEGALGKKAEVLEFIHFNDVYNIEPRENEPVGGAARFVGKLKELKQENENMLVFFSGDAFNPSMSKCSFHSSYSLRSDVCVNLSHFSSSTCSRYCFSPCDLIHSPC</sequence>
<feature type="compositionally biased region" description="Basic and acidic residues" evidence="7">
    <location>
        <begin position="417"/>
        <end position="431"/>
    </location>
</feature>
<dbReference type="PANTHER" id="PTHR11547">
    <property type="entry name" value="ARGININE OR CREATINE KINASE"/>
    <property type="match status" value="1"/>
</dbReference>
<protein>
    <recommendedName>
        <fullName evidence="8">Phosphagen kinase N-terminal domain-containing protein</fullName>
    </recommendedName>
</protein>
<dbReference type="GO" id="GO:0005524">
    <property type="term" value="F:ATP binding"/>
    <property type="evidence" value="ECO:0007669"/>
    <property type="project" value="UniProtKB-KW"/>
</dbReference>
<gene>
    <name evidence="9" type="ORF">PBIL07802_LOCUS16816</name>
</gene>
<dbReference type="InterPro" id="IPR014746">
    <property type="entry name" value="Gln_synth/guanido_kin_cat_dom"/>
</dbReference>
<dbReference type="PANTHER" id="PTHR11547:SF38">
    <property type="entry name" value="ARGININE KINASE 1-RELATED"/>
    <property type="match status" value="1"/>
</dbReference>
<feature type="domain" description="Phosphagen kinase N-terminal" evidence="8">
    <location>
        <begin position="21"/>
        <end position="109"/>
    </location>
</feature>
<dbReference type="SUPFAM" id="SSF56300">
    <property type="entry name" value="Metallo-dependent phosphatases"/>
    <property type="match status" value="1"/>
</dbReference>
<evidence type="ECO:0000256" key="2">
    <source>
        <dbReference type="ARBA" id="ARBA00022679"/>
    </source>
</evidence>
<dbReference type="EMBL" id="HBIB01026083">
    <property type="protein sequence ID" value="CAE0254568.1"/>
    <property type="molecule type" value="Transcribed_RNA"/>
</dbReference>
<evidence type="ECO:0000256" key="3">
    <source>
        <dbReference type="ARBA" id="ARBA00022741"/>
    </source>
</evidence>
<dbReference type="InterPro" id="IPR036802">
    <property type="entry name" value="ATP-guanido_PTrfase_N_sf"/>
</dbReference>
<dbReference type="InterPro" id="IPR022414">
    <property type="entry name" value="ATP-guanido_PTrfase_cat"/>
</dbReference>
<evidence type="ECO:0000256" key="4">
    <source>
        <dbReference type="ARBA" id="ARBA00022777"/>
    </source>
</evidence>
<evidence type="ECO:0000256" key="1">
    <source>
        <dbReference type="ARBA" id="ARBA00006798"/>
    </source>
</evidence>
<dbReference type="Pfam" id="PF02807">
    <property type="entry name" value="ATP-gua_PtransN"/>
    <property type="match status" value="1"/>
</dbReference>
<keyword evidence="3" id="KW-0547">Nucleotide-binding</keyword>
<comment type="similarity">
    <text evidence="1 6">Belongs to the ATP:guanido phosphotransferase family.</text>
</comment>
<reference evidence="9" key="1">
    <citation type="submission" date="2021-01" db="EMBL/GenBank/DDBJ databases">
        <authorList>
            <person name="Corre E."/>
            <person name="Pelletier E."/>
            <person name="Niang G."/>
            <person name="Scheremetjew M."/>
            <person name="Finn R."/>
            <person name="Kale V."/>
            <person name="Holt S."/>
            <person name="Cochrane G."/>
            <person name="Meng A."/>
            <person name="Brown T."/>
            <person name="Cohen L."/>
        </authorList>
    </citation>
    <scope>NUCLEOTIDE SEQUENCE</scope>
    <source>
        <strain evidence="9">NIES-2562</strain>
    </source>
</reference>
<dbReference type="AlphaFoldDB" id="A0A7S3DE65"/>
<organism evidence="9">
    <name type="scientific">Palpitomonas bilix</name>
    <dbReference type="NCBI Taxonomy" id="652834"/>
    <lineage>
        <taxon>Eukaryota</taxon>
        <taxon>Eukaryota incertae sedis</taxon>
    </lineage>
</organism>
<dbReference type="Gene3D" id="3.60.21.10">
    <property type="match status" value="1"/>
</dbReference>
<accession>A0A7S3DE65</accession>
<dbReference type="GO" id="GO:0005615">
    <property type="term" value="C:extracellular space"/>
    <property type="evidence" value="ECO:0007669"/>
    <property type="project" value="TreeGrafter"/>
</dbReference>
<dbReference type="PROSITE" id="PS51509">
    <property type="entry name" value="PHOSPHAGEN_KINASE_N"/>
    <property type="match status" value="1"/>
</dbReference>
<proteinExistence type="inferred from homology"/>
<dbReference type="Pfam" id="PF00217">
    <property type="entry name" value="ATP-gua_Ptrans"/>
    <property type="match status" value="1"/>
</dbReference>
<evidence type="ECO:0000256" key="6">
    <source>
        <dbReference type="PROSITE-ProRule" id="PRU00842"/>
    </source>
</evidence>
<dbReference type="Gene3D" id="3.30.590.10">
    <property type="entry name" value="Glutamine synthetase/guanido kinase, catalytic domain"/>
    <property type="match status" value="1"/>
</dbReference>
<evidence type="ECO:0000259" key="8">
    <source>
        <dbReference type="PROSITE" id="PS51509"/>
    </source>
</evidence>
<dbReference type="GO" id="GO:0004111">
    <property type="term" value="F:creatine kinase activity"/>
    <property type="evidence" value="ECO:0007669"/>
    <property type="project" value="InterPro"/>
</dbReference>
<dbReference type="InterPro" id="IPR022413">
    <property type="entry name" value="ATP-guanido_PTrfase_N"/>
</dbReference>
<keyword evidence="2" id="KW-0808">Transferase</keyword>
<dbReference type="InterPro" id="IPR000749">
    <property type="entry name" value="ATP-guanido_PTrfase"/>
</dbReference>